<gene>
    <name evidence="2" type="ORF">J8A68_001866</name>
</gene>
<dbReference type="InterPro" id="IPR003226">
    <property type="entry name" value="MYG1_exonuclease"/>
</dbReference>
<sequence>MMGSVFLSILEGYGKSWLPAECIVQEVFDKGFDVVQENNSEGVTKFVLFKDSTDKWRVSTVSVTSSSFEFRLGLPEELRGLRDEELSQKSGVAGCIFIHAAGFIGGANSEEGVLKLARMSLEKK</sequence>
<evidence type="ECO:0008006" key="4">
    <source>
        <dbReference type="Google" id="ProtNLM"/>
    </source>
</evidence>
<keyword evidence="3" id="KW-1185">Reference proteome</keyword>
<comment type="similarity">
    <text evidence="1">Belongs to the MYG1 family.</text>
</comment>
<dbReference type="GeneID" id="73468667"/>
<evidence type="ECO:0000313" key="2">
    <source>
        <dbReference type="EMBL" id="KAG7664641.1"/>
    </source>
</evidence>
<dbReference type="EMBL" id="JAGSYN010000069">
    <property type="protein sequence ID" value="KAG7664641.1"/>
    <property type="molecule type" value="Genomic_DNA"/>
</dbReference>
<dbReference type="AlphaFoldDB" id="A0A8J5QH92"/>
<organism evidence="2 3">
    <name type="scientific">[Candida] subhashii</name>
    <dbReference type="NCBI Taxonomy" id="561895"/>
    <lineage>
        <taxon>Eukaryota</taxon>
        <taxon>Fungi</taxon>
        <taxon>Dikarya</taxon>
        <taxon>Ascomycota</taxon>
        <taxon>Saccharomycotina</taxon>
        <taxon>Pichiomycetes</taxon>
        <taxon>Debaryomycetaceae</taxon>
        <taxon>Spathaspora</taxon>
    </lineage>
</organism>
<name>A0A8J5QH92_9ASCO</name>
<proteinExistence type="inferred from homology"/>
<dbReference type="GO" id="GO:0005737">
    <property type="term" value="C:cytoplasm"/>
    <property type="evidence" value="ECO:0007669"/>
    <property type="project" value="TreeGrafter"/>
</dbReference>
<evidence type="ECO:0000313" key="3">
    <source>
        <dbReference type="Proteomes" id="UP000694255"/>
    </source>
</evidence>
<accession>A0A8J5QH92</accession>
<dbReference type="Proteomes" id="UP000694255">
    <property type="component" value="Unassembled WGS sequence"/>
</dbReference>
<dbReference type="RefSeq" id="XP_049264873.1">
    <property type="nucleotide sequence ID" value="XM_049405555.1"/>
</dbReference>
<reference evidence="2 3" key="1">
    <citation type="journal article" date="2021" name="DNA Res.">
        <title>Genome analysis of Candida subhashii reveals its hybrid nature and dual mitochondrial genome conformations.</title>
        <authorList>
            <person name="Mixao V."/>
            <person name="Hegedusova E."/>
            <person name="Saus E."/>
            <person name="Pryszcz L.P."/>
            <person name="Cillingova A."/>
            <person name="Nosek J."/>
            <person name="Gabaldon T."/>
        </authorList>
    </citation>
    <scope>NUCLEOTIDE SEQUENCE [LARGE SCALE GENOMIC DNA]</scope>
    <source>
        <strain evidence="2 3">CBS 10753</strain>
    </source>
</reference>
<comment type="caution">
    <text evidence="2">The sequence shown here is derived from an EMBL/GenBank/DDBJ whole genome shotgun (WGS) entry which is preliminary data.</text>
</comment>
<dbReference type="GO" id="GO:0005634">
    <property type="term" value="C:nucleus"/>
    <property type="evidence" value="ECO:0007669"/>
    <property type="project" value="TreeGrafter"/>
</dbReference>
<evidence type="ECO:0000256" key="1">
    <source>
        <dbReference type="ARBA" id="ARBA00010105"/>
    </source>
</evidence>
<dbReference type="PANTHER" id="PTHR11215:SF1">
    <property type="entry name" value="MYG1 EXONUCLEASE"/>
    <property type="match status" value="1"/>
</dbReference>
<dbReference type="Pfam" id="PF03690">
    <property type="entry name" value="MYG1_exonuc"/>
    <property type="match status" value="1"/>
</dbReference>
<dbReference type="PANTHER" id="PTHR11215">
    <property type="entry name" value="METAL DEPENDENT HYDROLASE - RELATED"/>
    <property type="match status" value="1"/>
</dbReference>
<protein>
    <recommendedName>
        <fullName evidence="4">MYG1 protein</fullName>
    </recommendedName>
</protein>
<dbReference type="OrthoDB" id="10265310at2759"/>